<evidence type="ECO:0000313" key="4">
    <source>
        <dbReference type="Proteomes" id="UP000705508"/>
    </source>
</evidence>
<feature type="region of interest" description="Disordered" evidence="1">
    <location>
        <begin position="1"/>
        <end position="24"/>
    </location>
</feature>
<gene>
    <name evidence="3" type="ORF">H6A20_12200</name>
</gene>
<evidence type="ECO:0000313" key="3">
    <source>
        <dbReference type="EMBL" id="MBM6949395.1"/>
    </source>
</evidence>
<comment type="caution">
    <text evidence="3">The sequence shown here is derived from an EMBL/GenBank/DDBJ whole genome shotgun (WGS) entry which is preliminary data.</text>
</comment>
<reference evidence="3" key="1">
    <citation type="submission" date="2020-08" db="EMBL/GenBank/DDBJ databases">
        <authorList>
            <person name="Cejkova D."/>
            <person name="Kubasova T."/>
            <person name="Jahodarova E."/>
            <person name="Rychlik I."/>
        </authorList>
    </citation>
    <scope>NUCLEOTIDE SEQUENCE</scope>
    <source>
        <strain evidence="3">An582</strain>
    </source>
</reference>
<sequence>MKDKRTSSPGTRKPQIGSSRTRDSGAKEIFDNHTLCAQFLRDYVDVGLLKDVQPEDIEDISERFLELWQENRDSDSVKKIRLHRGPDTGGGSTGPGGAGAGDTLYLLTLIEHQHKVDHSMSFRILRYIVQILTDYEKEMEAKEKGCTTRKDFRYPPVLPIVFFDGSGNWTAATDFRERVFLNDVLGDYIPAFRYLVVPLSRYSNRELIEKKDELSLIMLIDKLRSAADFRALRELPEGYLEEITKDSPESVLKLMGKLMAVLLLRLNVPKEEIEEFTDRIERREFAMLFPNFEGYDVQETRRKSRAEGRAEGMAEGREKGITEGHALSVLSLLEDTGPVPEELRGRILEETDQETLERWLKLAARAGSIEDFKAQM</sequence>
<dbReference type="EMBL" id="JACJKS010000025">
    <property type="protein sequence ID" value="MBM6949395.1"/>
    <property type="molecule type" value="Genomic_DNA"/>
</dbReference>
<dbReference type="InterPro" id="IPR006842">
    <property type="entry name" value="Transposase_31"/>
</dbReference>
<dbReference type="RefSeq" id="WP_204907392.1">
    <property type="nucleotide sequence ID" value="NZ_JACJKS010000025.1"/>
</dbReference>
<protein>
    <submittedName>
        <fullName evidence="3">Rpn family recombination-promoting nuclease/putative transposase</fullName>
    </submittedName>
</protein>
<evidence type="ECO:0000259" key="2">
    <source>
        <dbReference type="Pfam" id="PF04754"/>
    </source>
</evidence>
<dbReference type="Proteomes" id="UP000705508">
    <property type="component" value="Unassembled WGS sequence"/>
</dbReference>
<dbReference type="AlphaFoldDB" id="A0A938XCA3"/>
<organism evidence="3 4">
    <name type="scientific">Mordavella massiliensis</name>
    <dbReference type="NCBI Taxonomy" id="1871024"/>
    <lineage>
        <taxon>Bacteria</taxon>
        <taxon>Bacillati</taxon>
        <taxon>Bacillota</taxon>
        <taxon>Clostridia</taxon>
        <taxon>Eubacteriales</taxon>
        <taxon>Clostridiaceae</taxon>
        <taxon>Mordavella</taxon>
    </lineage>
</organism>
<name>A0A938XCA3_9CLOT</name>
<reference evidence="3" key="2">
    <citation type="journal article" date="2021" name="Sci. Rep.">
        <title>The distribution of antibiotic resistance genes in chicken gut microbiota commensals.</title>
        <authorList>
            <person name="Juricova H."/>
            <person name="Matiasovicova J."/>
            <person name="Kubasova T."/>
            <person name="Cejkova D."/>
            <person name="Rychlik I."/>
        </authorList>
    </citation>
    <scope>NUCLEOTIDE SEQUENCE</scope>
    <source>
        <strain evidence="3">An582</strain>
    </source>
</reference>
<evidence type="ECO:0000256" key="1">
    <source>
        <dbReference type="SAM" id="MobiDB-lite"/>
    </source>
</evidence>
<accession>A0A938XCA3</accession>
<feature type="domain" description="Transposase (putative) YhgA-like" evidence="2">
    <location>
        <begin position="103"/>
        <end position="235"/>
    </location>
</feature>
<proteinExistence type="predicted"/>
<dbReference type="Pfam" id="PF04754">
    <property type="entry name" value="Transposase_31"/>
    <property type="match status" value="1"/>
</dbReference>